<gene>
    <name evidence="1" type="ORF">BGAL_0326g00100</name>
</gene>
<dbReference type="EMBL" id="PQXL01000326">
    <property type="protein sequence ID" value="THV47231.1"/>
    <property type="molecule type" value="Genomic_DNA"/>
</dbReference>
<dbReference type="Proteomes" id="UP000308671">
    <property type="component" value="Unassembled WGS sequence"/>
</dbReference>
<evidence type="ECO:0000313" key="1">
    <source>
        <dbReference type="EMBL" id="THV47231.1"/>
    </source>
</evidence>
<proteinExistence type="predicted"/>
<accession>A0A4S8QSI7</accession>
<organism evidence="1 2">
    <name type="scientific">Botrytis galanthina</name>
    <dbReference type="NCBI Taxonomy" id="278940"/>
    <lineage>
        <taxon>Eukaryota</taxon>
        <taxon>Fungi</taxon>
        <taxon>Dikarya</taxon>
        <taxon>Ascomycota</taxon>
        <taxon>Pezizomycotina</taxon>
        <taxon>Leotiomycetes</taxon>
        <taxon>Helotiales</taxon>
        <taxon>Sclerotiniaceae</taxon>
        <taxon>Botrytis</taxon>
    </lineage>
</organism>
<dbReference type="OrthoDB" id="3660917at2759"/>
<evidence type="ECO:0000313" key="2">
    <source>
        <dbReference type="Proteomes" id="UP000308671"/>
    </source>
</evidence>
<name>A0A4S8QSI7_9HELO</name>
<sequence length="137" mass="15838">MRQLKRDDSGKGCVVMGHDGICRSFDGDRNVVDAIGLSPGQIKELLDRTEWTQEIEDRLRGIDGRNVTDHKALFDPEDDLRPRKFTEDDKLKIKKHNEEFQERIEQEKRDGVNVAEKYACGKQKSDYNLNGEEDDKT</sequence>
<protein>
    <submittedName>
        <fullName evidence="1">Uncharacterized protein</fullName>
    </submittedName>
</protein>
<keyword evidence="2" id="KW-1185">Reference proteome</keyword>
<dbReference type="AlphaFoldDB" id="A0A4S8QSI7"/>
<reference evidence="1 2" key="1">
    <citation type="submission" date="2017-12" db="EMBL/GenBank/DDBJ databases">
        <title>Comparative genomics of Botrytis spp.</title>
        <authorList>
            <person name="Valero-Jimenez C.A."/>
            <person name="Tapia P."/>
            <person name="Veloso J."/>
            <person name="Silva-Moreno E."/>
            <person name="Staats M."/>
            <person name="Valdes J.H."/>
            <person name="Van Kan J.A.L."/>
        </authorList>
    </citation>
    <scope>NUCLEOTIDE SEQUENCE [LARGE SCALE GENOMIC DNA]</scope>
    <source>
        <strain evidence="1 2">MUCL435</strain>
    </source>
</reference>
<comment type="caution">
    <text evidence="1">The sequence shown here is derived from an EMBL/GenBank/DDBJ whole genome shotgun (WGS) entry which is preliminary data.</text>
</comment>